<organism evidence="2 3">
    <name type="scientific">Hydrobacter penzbergensis</name>
    <dbReference type="NCBI Taxonomy" id="1235997"/>
    <lineage>
        <taxon>Bacteria</taxon>
        <taxon>Pseudomonadati</taxon>
        <taxon>Bacteroidota</taxon>
        <taxon>Chitinophagia</taxon>
        <taxon>Chitinophagales</taxon>
        <taxon>Chitinophagaceae</taxon>
        <taxon>Hydrobacter</taxon>
    </lineage>
</organism>
<evidence type="ECO:0000256" key="1">
    <source>
        <dbReference type="SAM" id="SignalP"/>
    </source>
</evidence>
<feature type="signal peptide" evidence="1">
    <location>
        <begin position="1"/>
        <end position="18"/>
    </location>
</feature>
<dbReference type="Proteomes" id="UP000198711">
    <property type="component" value="Unassembled WGS sequence"/>
</dbReference>
<gene>
    <name evidence="2" type="ORF">SAMN05444410_1093</name>
</gene>
<dbReference type="EMBL" id="FNNO01000009">
    <property type="protein sequence ID" value="SDX08933.1"/>
    <property type="molecule type" value="Genomic_DNA"/>
</dbReference>
<name>A0A8X8IFT5_9BACT</name>
<proteinExistence type="predicted"/>
<evidence type="ECO:0000313" key="3">
    <source>
        <dbReference type="Proteomes" id="UP000198711"/>
    </source>
</evidence>
<protein>
    <recommendedName>
        <fullName evidence="4">Trypsin</fullName>
    </recommendedName>
</protein>
<evidence type="ECO:0000313" key="2">
    <source>
        <dbReference type="EMBL" id="SDX08933.1"/>
    </source>
</evidence>
<reference evidence="2 3" key="1">
    <citation type="submission" date="2016-10" db="EMBL/GenBank/DDBJ databases">
        <authorList>
            <person name="Varghese N."/>
            <person name="Submissions S."/>
        </authorList>
    </citation>
    <scope>NUCLEOTIDE SEQUENCE [LARGE SCALE GENOMIC DNA]</scope>
    <source>
        <strain evidence="2 3">DSM 25353</strain>
    </source>
</reference>
<evidence type="ECO:0008006" key="4">
    <source>
        <dbReference type="Google" id="ProtNLM"/>
    </source>
</evidence>
<keyword evidence="3" id="KW-1185">Reference proteome</keyword>
<comment type="caution">
    <text evidence="2">The sequence shown here is derived from an EMBL/GenBank/DDBJ whole genome shotgun (WGS) entry which is preliminary data.</text>
</comment>
<dbReference type="AlphaFoldDB" id="A0A8X8IFT5"/>
<keyword evidence="1" id="KW-0732">Signal</keyword>
<sequence length="259" mass="29971">MKCLTLSLLLILPSFAFSQKADSLSQYSYLVISIKNKKPAKIQTGFLLKVKSKLFLVSSYHTFSSWDAYTNQRIYPICDTLEIRFKNKATGKNEFILFDIAKIEKSSKYRPYYEKGDFYMFELKNLYQFSKFEMNIINYDPTITNYKKLNPSKIIAFGFPNERLNIKNESDLFKIDPIGINGEIIGQIWQKWSFNDSKEIDSINYRSSIRGYGGYSGSPVFWKVIVKGKESFKFGGVVSGSSPDYKQLIICKPNNLTYK</sequence>
<accession>A0A8X8IFT5</accession>
<feature type="chain" id="PRO_5036466228" description="Trypsin" evidence="1">
    <location>
        <begin position="19"/>
        <end position="259"/>
    </location>
</feature>
<dbReference type="RefSeq" id="WP_092724014.1">
    <property type="nucleotide sequence ID" value="NZ_FNNO01000009.1"/>
</dbReference>